<evidence type="ECO:0000313" key="2">
    <source>
        <dbReference type="EMBL" id="KAJ3175878.1"/>
    </source>
</evidence>
<proteinExistence type="predicted"/>
<feature type="compositionally biased region" description="Basic and acidic residues" evidence="1">
    <location>
        <begin position="272"/>
        <end position="287"/>
    </location>
</feature>
<evidence type="ECO:0000313" key="3">
    <source>
        <dbReference type="Proteomes" id="UP001212152"/>
    </source>
</evidence>
<dbReference type="Proteomes" id="UP001212152">
    <property type="component" value="Unassembled WGS sequence"/>
</dbReference>
<feature type="compositionally biased region" description="Low complexity" evidence="1">
    <location>
        <begin position="38"/>
        <end position="53"/>
    </location>
</feature>
<feature type="region of interest" description="Disordered" evidence="1">
    <location>
        <begin position="1"/>
        <end position="147"/>
    </location>
</feature>
<feature type="region of interest" description="Disordered" evidence="1">
    <location>
        <begin position="263"/>
        <end position="287"/>
    </location>
</feature>
<keyword evidence="3" id="KW-1185">Reference proteome</keyword>
<accession>A0AAD5TIS1</accession>
<organism evidence="2 3">
    <name type="scientific">Geranomyces variabilis</name>
    <dbReference type="NCBI Taxonomy" id="109894"/>
    <lineage>
        <taxon>Eukaryota</taxon>
        <taxon>Fungi</taxon>
        <taxon>Fungi incertae sedis</taxon>
        <taxon>Chytridiomycota</taxon>
        <taxon>Chytridiomycota incertae sedis</taxon>
        <taxon>Chytridiomycetes</taxon>
        <taxon>Spizellomycetales</taxon>
        <taxon>Powellomycetaceae</taxon>
        <taxon>Geranomyces</taxon>
    </lineage>
</organism>
<sequence length="527" mass="54140">MQPQQGGHAELAQRSKPSAAQYAVGAVDKDGEPCHAEPASAAVATVPRAASSPPDHRESKVELSAPQAPLRSPSLRHQHPAAPSALLIPPTPAATPNTSTPVSPVPTTTTAPTLITTTTSTAAAVTSSRARSTSKTSPSSAWAPTLPPAILQSRNPISRDEFMKVLDAHVAAEKAAAAASAAAASAAAMTSNGTIVLASALPPTHRTKPAPPALTIEQPNPAALAVLGKRKWEDFAAAHEAYLAGQREAAAAAAASAAAAAKPSVGNATAAVDKKKEEGEARRRAREAEEAAALQLRAPLMEGMPKARDGEATESFAERLKVWTEGVARRIVEDATTLLHAHSTTLQTRLLSTHRAHGNATATLASLRAMLDAERAEHARLAEENARAPLLAARAGQLETALVDAVVGRVAKKPKTAPTVATTPMDIDQNEEDPEQGLVALQRQLQEAEARCFRLEHARQRVGVAAAAATPAAAEGTSGLGPAGKLLARLLSGGSAAAARASAGDAVMSLLASENGIEELMEALDVV</sequence>
<feature type="compositionally biased region" description="Low complexity" evidence="1">
    <location>
        <begin position="80"/>
        <end position="144"/>
    </location>
</feature>
<comment type="caution">
    <text evidence="2">The sequence shown here is derived from an EMBL/GenBank/DDBJ whole genome shotgun (WGS) entry which is preliminary data.</text>
</comment>
<name>A0AAD5TIS1_9FUNG</name>
<protein>
    <submittedName>
        <fullName evidence="2">Uncharacterized protein</fullName>
    </submittedName>
</protein>
<reference evidence="2" key="1">
    <citation type="submission" date="2020-05" db="EMBL/GenBank/DDBJ databases">
        <title>Phylogenomic resolution of chytrid fungi.</title>
        <authorList>
            <person name="Stajich J.E."/>
            <person name="Amses K."/>
            <person name="Simmons R."/>
            <person name="Seto K."/>
            <person name="Myers J."/>
            <person name="Bonds A."/>
            <person name="Quandt C.A."/>
            <person name="Barry K."/>
            <person name="Liu P."/>
            <person name="Grigoriev I."/>
            <person name="Longcore J.E."/>
            <person name="James T.Y."/>
        </authorList>
    </citation>
    <scope>NUCLEOTIDE SEQUENCE</scope>
    <source>
        <strain evidence="2">JEL0379</strain>
    </source>
</reference>
<dbReference type="AlphaFoldDB" id="A0AAD5TIS1"/>
<gene>
    <name evidence="2" type="ORF">HDU87_005707</name>
</gene>
<dbReference type="EMBL" id="JADGJQ010000047">
    <property type="protein sequence ID" value="KAJ3175878.1"/>
    <property type="molecule type" value="Genomic_DNA"/>
</dbReference>
<evidence type="ECO:0000256" key="1">
    <source>
        <dbReference type="SAM" id="MobiDB-lite"/>
    </source>
</evidence>